<keyword evidence="9" id="KW-1185">Reference proteome</keyword>
<dbReference type="InterPro" id="IPR001034">
    <property type="entry name" value="DeoR_HTH"/>
</dbReference>
<dbReference type="SMART" id="SM01134">
    <property type="entry name" value="DeoRC"/>
    <property type="match status" value="1"/>
</dbReference>
<evidence type="ECO:0000259" key="7">
    <source>
        <dbReference type="PROSITE" id="PS51000"/>
    </source>
</evidence>
<proteinExistence type="predicted"/>
<keyword evidence="5" id="KW-0804">Transcription</keyword>
<dbReference type="GO" id="GO:0003700">
    <property type="term" value="F:DNA-binding transcription factor activity"/>
    <property type="evidence" value="ECO:0007669"/>
    <property type="project" value="InterPro"/>
</dbReference>
<dbReference type="Pfam" id="PF00455">
    <property type="entry name" value="DeoRC"/>
    <property type="match status" value="1"/>
</dbReference>
<sequence>MDRADRLDKIRDQLRIRGELTFDSIAREYGISSMTARRDIEALERHGDVRRVRHGAVYTGGLFEPPFADRMVRNDLAKRAIGMAARDQIADGDTFYVDSGTTAIALASAIADRPLRGTMITPNLTAASIVAGCTTIWVEMIGGRVRSEELTVVGPDAVDRLREFRFDTAFLGVARITAAGGASDYGIDETRVKQAAATAARRRIILADTTKLDGSDAAVRVLEPRAIDLVITDADPRSEPVRALVDEGIGVLHA</sequence>
<dbReference type="SUPFAM" id="SSF100950">
    <property type="entry name" value="NagB/RpiA/CoA transferase-like"/>
    <property type="match status" value="1"/>
</dbReference>
<dbReference type="InterPro" id="IPR018356">
    <property type="entry name" value="Tscrpt_reg_HTH_DeoR_CS"/>
</dbReference>
<evidence type="ECO:0000256" key="6">
    <source>
        <dbReference type="ARBA" id="ARBA00024937"/>
    </source>
</evidence>
<evidence type="ECO:0000256" key="1">
    <source>
        <dbReference type="ARBA" id="ARBA00021390"/>
    </source>
</evidence>
<accession>A0A1H1DMI6</accession>
<dbReference type="Proteomes" id="UP000183053">
    <property type="component" value="Unassembled WGS sequence"/>
</dbReference>
<reference evidence="9" key="1">
    <citation type="submission" date="2016-10" db="EMBL/GenBank/DDBJ databases">
        <authorList>
            <person name="Varghese N."/>
            <person name="Submissions S."/>
        </authorList>
    </citation>
    <scope>NUCLEOTIDE SEQUENCE [LARGE SCALE GENOMIC DNA]</scope>
    <source>
        <strain evidence="9">DSM 44142</strain>
    </source>
</reference>
<dbReference type="InterPro" id="IPR014036">
    <property type="entry name" value="DeoR-like_C"/>
</dbReference>
<dbReference type="RefSeq" id="WP_068565889.1">
    <property type="nucleotide sequence ID" value="NZ_FNLF01000002.1"/>
</dbReference>
<dbReference type="GO" id="GO:0003677">
    <property type="term" value="F:DNA binding"/>
    <property type="evidence" value="ECO:0007669"/>
    <property type="project" value="UniProtKB-KW"/>
</dbReference>
<dbReference type="PANTHER" id="PTHR30363">
    <property type="entry name" value="HTH-TYPE TRANSCRIPTIONAL REGULATOR SRLR-RELATED"/>
    <property type="match status" value="1"/>
</dbReference>
<evidence type="ECO:0000256" key="2">
    <source>
        <dbReference type="ARBA" id="ARBA00022491"/>
    </source>
</evidence>
<keyword evidence="4 8" id="KW-0238">DNA-binding</keyword>
<evidence type="ECO:0000256" key="5">
    <source>
        <dbReference type="ARBA" id="ARBA00023163"/>
    </source>
</evidence>
<dbReference type="InterPro" id="IPR050313">
    <property type="entry name" value="Carb_Metab_HTH_regulators"/>
</dbReference>
<dbReference type="SMART" id="SM00420">
    <property type="entry name" value="HTH_DEOR"/>
    <property type="match status" value="1"/>
</dbReference>
<comment type="function">
    <text evidence="6">Repressor of the lactose catabolism operon. Galactose-6-phosphate is the inducer.</text>
</comment>
<dbReference type="PROSITE" id="PS51000">
    <property type="entry name" value="HTH_DEOR_2"/>
    <property type="match status" value="1"/>
</dbReference>
<keyword evidence="3" id="KW-0805">Transcription regulation</keyword>
<dbReference type="InterPro" id="IPR037171">
    <property type="entry name" value="NagB/RpiA_transferase-like"/>
</dbReference>
<evidence type="ECO:0000313" key="9">
    <source>
        <dbReference type="Proteomes" id="UP000183053"/>
    </source>
</evidence>
<name>A0A1H1DMI6_9ACTN</name>
<gene>
    <name evidence="8" type="ORF">SAMN04489765_1804</name>
</gene>
<dbReference type="SUPFAM" id="SSF46785">
    <property type="entry name" value="Winged helix' DNA-binding domain"/>
    <property type="match status" value="1"/>
</dbReference>
<evidence type="ECO:0000256" key="4">
    <source>
        <dbReference type="ARBA" id="ARBA00023125"/>
    </source>
</evidence>
<dbReference type="STRING" id="47312.SAMN04489765_1804"/>
<dbReference type="PROSITE" id="PS00894">
    <property type="entry name" value="HTH_DEOR_1"/>
    <property type="match status" value="1"/>
</dbReference>
<dbReference type="Pfam" id="PF08220">
    <property type="entry name" value="HTH_DeoR"/>
    <property type="match status" value="1"/>
</dbReference>
<dbReference type="InterPro" id="IPR036390">
    <property type="entry name" value="WH_DNA-bd_sf"/>
</dbReference>
<dbReference type="OrthoDB" id="7688673at2"/>
<protein>
    <recommendedName>
        <fullName evidence="1">Lactose phosphotransferase system repressor</fullName>
    </recommendedName>
</protein>
<dbReference type="Gene3D" id="3.40.50.1360">
    <property type="match status" value="1"/>
</dbReference>
<evidence type="ECO:0000256" key="3">
    <source>
        <dbReference type="ARBA" id="ARBA00023015"/>
    </source>
</evidence>
<evidence type="ECO:0000313" key="8">
    <source>
        <dbReference type="EMBL" id="SDQ77751.1"/>
    </source>
</evidence>
<dbReference type="EMBL" id="FNLF01000002">
    <property type="protein sequence ID" value="SDQ77751.1"/>
    <property type="molecule type" value="Genomic_DNA"/>
</dbReference>
<dbReference type="AlphaFoldDB" id="A0A1H1DMI6"/>
<feature type="domain" description="HTH deoR-type" evidence="7">
    <location>
        <begin position="3"/>
        <end position="58"/>
    </location>
</feature>
<dbReference type="PANTHER" id="PTHR30363:SF4">
    <property type="entry name" value="GLYCEROL-3-PHOSPHATE REGULON REPRESSOR"/>
    <property type="match status" value="1"/>
</dbReference>
<keyword evidence="2" id="KW-0678">Repressor</keyword>
<organism evidence="8 9">
    <name type="scientific">Tsukamurella pulmonis</name>
    <dbReference type="NCBI Taxonomy" id="47312"/>
    <lineage>
        <taxon>Bacteria</taxon>
        <taxon>Bacillati</taxon>
        <taxon>Actinomycetota</taxon>
        <taxon>Actinomycetes</taxon>
        <taxon>Mycobacteriales</taxon>
        <taxon>Tsukamurellaceae</taxon>
        <taxon>Tsukamurella</taxon>
    </lineage>
</organism>